<dbReference type="Pfam" id="PF11734">
    <property type="entry name" value="TilS_C"/>
    <property type="match status" value="1"/>
</dbReference>
<comment type="subcellular location">
    <subcellularLocation>
        <location evidence="1">Cytoplasm</location>
    </subcellularLocation>
</comment>
<dbReference type="InterPro" id="IPR012795">
    <property type="entry name" value="tRNA_Ile_lys_synt_N"/>
</dbReference>
<dbReference type="InterPro" id="IPR011063">
    <property type="entry name" value="TilS/TtcA_N"/>
</dbReference>
<dbReference type="SUPFAM" id="SSF56037">
    <property type="entry name" value="PheT/TilS domain"/>
    <property type="match status" value="1"/>
</dbReference>
<sequence>MAAAQLLRHEPETARGSMLGSEKRNRLFTAETLHALGIKPTGRVLVALSGGADSTALLLRLAELLKEGGIAGLYAAHLYHGIRGQSAECDLAFCEELCKKIAVPILTERADAPAYAKEHGLTLEQAARELRYDFLERARVQLCADVIAVAHHKGDQAETVLMHLLRGCGLSGLTGMRAKSGRIVRPMLDCTRAEILAYLAERKQPFCEDETNAQNEAFRNRVRNELIPALGAVQPNVSEALCKTAALCAEDEAYLQQLSEEAECEIQLGEGLKRKELSLLPLPLSARILKRRVYALDEDVSEADVRRVLALATAKTGTVIELSGGYHAWTDAEVLYIGSYPALTAFETPFVRCGTTVTPVGTILSERVAEYREPASANEAYLDEDALPEDLIVRTRRNGDRFWPLGAPGAKKIKDILIDKKIPREQRDIPLLCAGNEVYFAAGLALSERAKVRPETRSILHITFTGGKGS</sequence>
<dbReference type="SUPFAM" id="SSF52402">
    <property type="entry name" value="Adenine nucleotide alpha hydrolases-like"/>
    <property type="match status" value="1"/>
</dbReference>
<dbReference type="InterPro" id="IPR012796">
    <property type="entry name" value="Lysidine-tRNA-synth_C"/>
</dbReference>
<dbReference type="EC" id="6.3.4.19" evidence="2"/>
<dbReference type="SMART" id="SM00977">
    <property type="entry name" value="TilS_C"/>
    <property type="match status" value="1"/>
</dbReference>
<comment type="caution">
    <text evidence="10">The sequence shown here is derived from an EMBL/GenBank/DDBJ whole genome shotgun (WGS) entry which is preliminary data.</text>
</comment>
<keyword evidence="6" id="KW-0547">Nucleotide-binding</keyword>
<evidence type="ECO:0000256" key="2">
    <source>
        <dbReference type="ARBA" id="ARBA00013267"/>
    </source>
</evidence>
<evidence type="ECO:0000256" key="4">
    <source>
        <dbReference type="ARBA" id="ARBA00022598"/>
    </source>
</evidence>
<keyword evidence="4 10" id="KW-0436">Ligase</keyword>
<accession>A0A644YCF6</accession>
<keyword evidence="3" id="KW-0963">Cytoplasm</keyword>
<dbReference type="InterPro" id="IPR014729">
    <property type="entry name" value="Rossmann-like_a/b/a_fold"/>
</dbReference>
<evidence type="ECO:0000313" key="10">
    <source>
        <dbReference type="EMBL" id="MPM24213.1"/>
    </source>
</evidence>
<comment type="catalytic activity">
    <reaction evidence="8">
        <text>cytidine(34) in tRNA(Ile2) + L-lysine + ATP = lysidine(34) in tRNA(Ile2) + AMP + diphosphate + H(+)</text>
        <dbReference type="Rhea" id="RHEA:43744"/>
        <dbReference type="Rhea" id="RHEA-COMP:10625"/>
        <dbReference type="Rhea" id="RHEA-COMP:10670"/>
        <dbReference type="ChEBI" id="CHEBI:15378"/>
        <dbReference type="ChEBI" id="CHEBI:30616"/>
        <dbReference type="ChEBI" id="CHEBI:32551"/>
        <dbReference type="ChEBI" id="CHEBI:33019"/>
        <dbReference type="ChEBI" id="CHEBI:82748"/>
        <dbReference type="ChEBI" id="CHEBI:83665"/>
        <dbReference type="ChEBI" id="CHEBI:456215"/>
        <dbReference type="EC" id="6.3.4.19"/>
    </reaction>
</comment>
<evidence type="ECO:0000256" key="1">
    <source>
        <dbReference type="ARBA" id="ARBA00004496"/>
    </source>
</evidence>
<keyword evidence="5" id="KW-0819">tRNA processing</keyword>
<gene>
    <name evidence="10" type="primary">tilS_22</name>
    <name evidence="10" type="ORF">SDC9_70694</name>
</gene>
<dbReference type="NCBIfam" id="TIGR02433">
    <property type="entry name" value="lysidine_TilS_C"/>
    <property type="match status" value="1"/>
</dbReference>
<dbReference type="PANTHER" id="PTHR43033">
    <property type="entry name" value="TRNA(ILE)-LYSIDINE SYNTHASE-RELATED"/>
    <property type="match status" value="1"/>
</dbReference>
<proteinExistence type="inferred from homology"/>
<evidence type="ECO:0000256" key="5">
    <source>
        <dbReference type="ARBA" id="ARBA00022694"/>
    </source>
</evidence>
<dbReference type="SUPFAM" id="SSF82829">
    <property type="entry name" value="MesJ substrate recognition domain-like"/>
    <property type="match status" value="1"/>
</dbReference>
<keyword evidence="7" id="KW-0067">ATP-binding</keyword>
<dbReference type="AlphaFoldDB" id="A0A644YCF6"/>
<evidence type="ECO:0000256" key="7">
    <source>
        <dbReference type="ARBA" id="ARBA00022840"/>
    </source>
</evidence>
<dbReference type="GO" id="GO:0032267">
    <property type="term" value="F:tRNA(Ile)-lysidine synthase activity"/>
    <property type="evidence" value="ECO:0007669"/>
    <property type="project" value="UniProtKB-EC"/>
</dbReference>
<name>A0A644YCF6_9ZZZZ</name>
<feature type="domain" description="Lysidine-tRNA(Ile) synthetase C-terminal" evidence="9">
    <location>
        <begin position="391"/>
        <end position="462"/>
    </location>
</feature>
<dbReference type="PANTHER" id="PTHR43033:SF1">
    <property type="entry name" value="TRNA(ILE)-LYSIDINE SYNTHASE-RELATED"/>
    <property type="match status" value="1"/>
</dbReference>
<dbReference type="Pfam" id="PF01171">
    <property type="entry name" value="ATP_bind_3"/>
    <property type="match status" value="1"/>
</dbReference>
<dbReference type="CDD" id="cd01992">
    <property type="entry name" value="TilS_N"/>
    <property type="match status" value="1"/>
</dbReference>
<dbReference type="GO" id="GO:0005737">
    <property type="term" value="C:cytoplasm"/>
    <property type="evidence" value="ECO:0007669"/>
    <property type="project" value="UniProtKB-SubCell"/>
</dbReference>
<dbReference type="GO" id="GO:0005524">
    <property type="term" value="F:ATP binding"/>
    <property type="evidence" value="ECO:0007669"/>
    <property type="project" value="UniProtKB-KW"/>
</dbReference>
<reference evidence="10" key="1">
    <citation type="submission" date="2019-08" db="EMBL/GenBank/DDBJ databases">
        <authorList>
            <person name="Kucharzyk K."/>
            <person name="Murdoch R.W."/>
            <person name="Higgins S."/>
            <person name="Loffler F."/>
        </authorList>
    </citation>
    <scope>NUCLEOTIDE SEQUENCE</scope>
</reference>
<dbReference type="NCBIfam" id="TIGR02432">
    <property type="entry name" value="lysidine_TilS_N"/>
    <property type="match status" value="1"/>
</dbReference>
<dbReference type="Gene3D" id="3.40.50.620">
    <property type="entry name" value="HUPs"/>
    <property type="match status" value="1"/>
</dbReference>
<dbReference type="EMBL" id="VSSQ01004211">
    <property type="protein sequence ID" value="MPM24213.1"/>
    <property type="molecule type" value="Genomic_DNA"/>
</dbReference>
<evidence type="ECO:0000259" key="9">
    <source>
        <dbReference type="SMART" id="SM00977"/>
    </source>
</evidence>
<dbReference type="HAMAP" id="MF_01161">
    <property type="entry name" value="tRNA_Ile_lys_synt"/>
    <property type="match status" value="1"/>
</dbReference>
<dbReference type="InterPro" id="IPR012094">
    <property type="entry name" value="tRNA_Ile_lys_synt"/>
</dbReference>
<dbReference type="Gene3D" id="1.20.59.20">
    <property type="match status" value="1"/>
</dbReference>
<protein>
    <recommendedName>
        <fullName evidence="2">tRNA(Ile)-lysidine synthetase</fullName>
        <ecNumber evidence="2">6.3.4.19</ecNumber>
    </recommendedName>
</protein>
<evidence type="ECO:0000256" key="8">
    <source>
        <dbReference type="ARBA" id="ARBA00048539"/>
    </source>
</evidence>
<organism evidence="10">
    <name type="scientific">bioreactor metagenome</name>
    <dbReference type="NCBI Taxonomy" id="1076179"/>
    <lineage>
        <taxon>unclassified sequences</taxon>
        <taxon>metagenomes</taxon>
        <taxon>ecological metagenomes</taxon>
    </lineage>
</organism>
<dbReference type="GO" id="GO:0008033">
    <property type="term" value="P:tRNA processing"/>
    <property type="evidence" value="ECO:0007669"/>
    <property type="project" value="UniProtKB-KW"/>
</dbReference>
<evidence type="ECO:0000256" key="6">
    <source>
        <dbReference type="ARBA" id="ARBA00022741"/>
    </source>
</evidence>
<evidence type="ECO:0000256" key="3">
    <source>
        <dbReference type="ARBA" id="ARBA00022490"/>
    </source>
</evidence>